<dbReference type="EMBL" id="JAUSUG010000016">
    <property type="protein sequence ID" value="MDQ0256357.1"/>
    <property type="molecule type" value="Genomic_DNA"/>
</dbReference>
<dbReference type="InterPro" id="IPR029033">
    <property type="entry name" value="His_PPase_superfam"/>
</dbReference>
<dbReference type="PANTHER" id="PTHR46517:SF1">
    <property type="entry name" value="FRUCTOSE-2,6-BISPHOSPHATASE TIGAR"/>
    <property type="match status" value="1"/>
</dbReference>
<dbReference type="Pfam" id="PF00300">
    <property type="entry name" value="His_Phos_1"/>
    <property type="match status" value="1"/>
</dbReference>
<sequence>MGTCNGMDLLLIRHGITEWNLQKRYLGHTDIGLAEGELSKLDPLKLALRNQSYHAVFTSDLKRCKETAHYLGIGTHLKEDARLREMNFGEWEGKTYGELKSKPEYQRWLRDWEQHATPNGESWSEFTSRLDSFLEDLIQCGEIAKINTNQPIVVITHGGVVRYFLWKFKAVHSFWDLPIKPGQAFRLSVSREGEGWLCNSLLAVPMQEKEK</sequence>
<name>A0ABT9ZYP6_9BACI</name>
<dbReference type="Gene3D" id="3.40.50.1240">
    <property type="entry name" value="Phosphoglycerate mutase-like"/>
    <property type="match status" value="1"/>
</dbReference>
<dbReference type="InterPro" id="IPR051695">
    <property type="entry name" value="Phosphoglycerate_Mutase"/>
</dbReference>
<dbReference type="SUPFAM" id="SSF53254">
    <property type="entry name" value="Phosphoglycerate mutase-like"/>
    <property type="match status" value="1"/>
</dbReference>
<dbReference type="Proteomes" id="UP001230005">
    <property type="component" value="Unassembled WGS sequence"/>
</dbReference>
<organism evidence="2 3">
    <name type="scientific">Evansella vedderi</name>
    <dbReference type="NCBI Taxonomy" id="38282"/>
    <lineage>
        <taxon>Bacteria</taxon>
        <taxon>Bacillati</taxon>
        <taxon>Bacillota</taxon>
        <taxon>Bacilli</taxon>
        <taxon>Bacillales</taxon>
        <taxon>Bacillaceae</taxon>
        <taxon>Evansella</taxon>
    </lineage>
</organism>
<keyword evidence="1 2" id="KW-0378">Hydrolase</keyword>
<proteinExistence type="predicted"/>
<dbReference type="SMART" id="SM00855">
    <property type="entry name" value="PGAM"/>
    <property type="match status" value="1"/>
</dbReference>
<dbReference type="RefSeq" id="WP_307328356.1">
    <property type="nucleotide sequence ID" value="NZ_JAUSUG010000016.1"/>
</dbReference>
<evidence type="ECO:0000313" key="2">
    <source>
        <dbReference type="EMBL" id="MDQ0256357.1"/>
    </source>
</evidence>
<dbReference type="InterPro" id="IPR013078">
    <property type="entry name" value="His_Pase_superF_clade-1"/>
</dbReference>
<dbReference type="PANTHER" id="PTHR46517">
    <property type="entry name" value="FRUCTOSE-2,6-BISPHOSPHATASE TIGAR"/>
    <property type="match status" value="1"/>
</dbReference>
<reference evidence="2 3" key="1">
    <citation type="submission" date="2023-07" db="EMBL/GenBank/DDBJ databases">
        <title>Genomic Encyclopedia of Type Strains, Phase IV (KMG-IV): sequencing the most valuable type-strain genomes for metagenomic binning, comparative biology and taxonomic classification.</title>
        <authorList>
            <person name="Goeker M."/>
        </authorList>
    </citation>
    <scope>NUCLEOTIDE SEQUENCE [LARGE SCALE GENOMIC DNA]</scope>
    <source>
        <strain evidence="2 3">DSM 9768</strain>
    </source>
</reference>
<dbReference type="CDD" id="cd07067">
    <property type="entry name" value="HP_PGM_like"/>
    <property type="match status" value="1"/>
</dbReference>
<gene>
    <name evidence="2" type="ORF">J2S74_003777</name>
</gene>
<evidence type="ECO:0000256" key="1">
    <source>
        <dbReference type="ARBA" id="ARBA00022801"/>
    </source>
</evidence>
<dbReference type="EC" id="3.1.3.73" evidence="2"/>
<protein>
    <submittedName>
        <fullName evidence="2">Alpha-ribazole phosphatase</fullName>
        <ecNumber evidence="2">3.1.3.73</ecNumber>
    </submittedName>
</protein>
<comment type="caution">
    <text evidence="2">The sequence shown here is derived from an EMBL/GenBank/DDBJ whole genome shotgun (WGS) entry which is preliminary data.</text>
</comment>
<accession>A0ABT9ZYP6</accession>
<dbReference type="GO" id="GO:0043755">
    <property type="term" value="F:alpha-ribazole phosphatase activity"/>
    <property type="evidence" value="ECO:0007669"/>
    <property type="project" value="UniProtKB-EC"/>
</dbReference>
<keyword evidence="3" id="KW-1185">Reference proteome</keyword>
<evidence type="ECO:0000313" key="3">
    <source>
        <dbReference type="Proteomes" id="UP001230005"/>
    </source>
</evidence>